<reference evidence="2" key="1">
    <citation type="submission" date="2018-12" db="EMBL/GenBank/DDBJ databases">
        <title>Tengunoibacter tsumagoiensis gen. nov., sp. nov., Dictyobacter kobayashii sp. nov., D. alpinus sp. nov., and D. joshuensis sp. nov. and description of Dictyobacteraceae fam. nov. within the order Ktedonobacterales isolated from Tengu-no-mugimeshi.</title>
        <authorList>
            <person name="Wang C.M."/>
            <person name="Zheng Y."/>
            <person name="Sakai Y."/>
            <person name="Toyoda A."/>
            <person name="Minakuchi Y."/>
            <person name="Abe K."/>
            <person name="Yokota A."/>
            <person name="Yabe S."/>
        </authorList>
    </citation>
    <scope>NUCLEOTIDE SEQUENCE [LARGE SCALE GENOMIC DNA]</scope>
    <source>
        <strain evidence="2">Uno3</strain>
    </source>
</reference>
<dbReference type="Proteomes" id="UP000287352">
    <property type="component" value="Unassembled WGS sequence"/>
</dbReference>
<protein>
    <submittedName>
        <fullName evidence="1">Uncharacterized protein</fullName>
    </submittedName>
</protein>
<dbReference type="AlphaFoldDB" id="A0A402A6F8"/>
<evidence type="ECO:0000313" key="2">
    <source>
        <dbReference type="Proteomes" id="UP000287352"/>
    </source>
</evidence>
<dbReference type="RefSeq" id="WP_126582260.1">
    <property type="nucleotide sequence ID" value="NZ_BIFR01000002.1"/>
</dbReference>
<keyword evidence="2" id="KW-1185">Reference proteome</keyword>
<name>A0A402A6F8_9CHLR</name>
<sequence length="219" mass="25405">MEYKSNLREIVNSASFDVYGIVNTSYDFLYSKCQCVRMPEKLLSVTLGYYSPTYSQQDRPPYAFPDLKDILSSSSMVGVQKVKSTHFSVTSLDIQQQPDPDYYSEFRSFQEATQVRRASSLFKEYGFTAEERIQAGSPSLWEETLHLQERSFSTKIYQWSAPDTLSSFQLRCNNILIMGQAHGPSQSELVQTLLELQVINQQQEILKQYEVEERYKGWF</sequence>
<proteinExistence type="predicted"/>
<gene>
    <name evidence="1" type="ORF">KTT_45790</name>
</gene>
<organism evidence="1 2">
    <name type="scientific">Tengunoibacter tsumagoiensis</name>
    <dbReference type="NCBI Taxonomy" id="2014871"/>
    <lineage>
        <taxon>Bacteria</taxon>
        <taxon>Bacillati</taxon>
        <taxon>Chloroflexota</taxon>
        <taxon>Ktedonobacteria</taxon>
        <taxon>Ktedonobacterales</taxon>
        <taxon>Dictyobacteraceae</taxon>
        <taxon>Tengunoibacter</taxon>
    </lineage>
</organism>
<accession>A0A402A6F8</accession>
<evidence type="ECO:0000313" key="1">
    <source>
        <dbReference type="EMBL" id="GCE14720.1"/>
    </source>
</evidence>
<comment type="caution">
    <text evidence="1">The sequence shown here is derived from an EMBL/GenBank/DDBJ whole genome shotgun (WGS) entry which is preliminary data.</text>
</comment>
<dbReference type="EMBL" id="BIFR01000002">
    <property type="protein sequence ID" value="GCE14720.1"/>
    <property type="molecule type" value="Genomic_DNA"/>
</dbReference>